<accession>A0A0F9F0Z7</accession>
<protein>
    <recommendedName>
        <fullName evidence="2">P/Homo B domain-containing protein</fullName>
    </recommendedName>
</protein>
<organism evidence="1">
    <name type="scientific">marine sediment metagenome</name>
    <dbReference type="NCBI Taxonomy" id="412755"/>
    <lineage>
        <taxon>unclassified sequences</taxon>
        <taxon>metagenomes</taxon>
        <taxon>ecological metagenomes</taxon>
    </lineage>
</organism>
<dbReference type="Gene3D" id="2.60.120.260">
    <property type="entry name" value="Galactose-binding domain-like"/>
    <property type="match status" value="1"/>
</dbReference>
<dbReference type="AlphaFoldDB" id="A0A0F9F0Z7"/>
<evidence type="ECO:0008006" key="2">
    <source>
        <dbReference type="Google" id="ProtNLM"/>
    </source>
</evidence>
<sequence length="125" mass="13867">MFSKSVTGLSYAVASDLLIRAEKVDSHRVTLIDQRAGTNSFTGTYTFVDNSDEAGLSRIVTYTGVIVPEVYQSEADFGIFEETVLTGTWQLTILDWTAENNGTLGSWSIELEYDERSPEDQNSLL</sequence>
<reference evidence="1" key="1">
    <citation type="journal article" date="2015" name="Nature">
        <title>Complex archaea that bridge the gap between prokaryotes and eukaryotes.</title>
        <authorList>
            <person name="Spang A."/>
            <person name="Saw J.H."/>
            <person name="Jorgensen S.L."/>
            <person name="Zaremba-Niedzwiedzka K."/>
            <person name="Martijn J."/>
            <person name="Lind A.E."/>
            <person name="van Eijk R."/>
            <person name="Schleper C."/>
            <person name="Guy L."/>
            <person name="Ettema T.J."/>
        </authorList>
    </citation>
    <scope>NUCLEOTIDE SEQUENCE</scope>
</reference>
<dbReference type="EMBL" id="LAZR01025370">
    <property type="protein sequence ID" value="KKL72121.1"/>
    <property type="molecule type" value="Genomic_DNA"/>
</dbReference>
<proteinExistence type="predicted"/>
<evidence type="ECO:0000313" key="1">
    <source>
        <dbReference type="EMBL" id="KKL72121.1"/>
    </source>
</evidence>
<gene>
    <name evidence="1" type="ORF">LCGC14_2088100</name>
</gene>
<comment type="caution">
    <text evidence="1">The sequence shown here is derived from an EMBL/GenBank/DDBJ whole genome shotgun (WGS) entry which is preliminary data.</text>
</comment>
<name>A0A0F9F0Z7_9ZZZZ</name>